<organism evidence="1 2">
    <name type="scientific">Tanacetum coccineum</name>
    <dbReference type="NCBI Taxonomy" id="301880"/>
    <lineage>
        <taxon>Eukaryota</taxon>
        <taxon>Viridiplantae</taxon>
        <taxon>Streptophyta</taxon>
        <taxon>Embryophyta</taxon>
        <taxon>Tracheophyta</taxon>
        <taxon>Spermatophyta</taxon>
        <taxon>Magnoliopsida</taxon>
        <taxon>eudicotyledons</taxon>
        <taxon>Gunneridae</taxon>
        <taxon>Pentapetalae</taxon>
        <taxon>asterids</taxon>
        <taxon>campanulids</taxon>
        <taxon>Asterales</taxon>
        <taxon>Asteraceae</taxon>
        <taxon>Asteroideae</taxon>
        <taxon>Anthemideae</taxon>
        <taxon>Anthemidinae</taxon>
        <taxon>Tanacetum</taxon>
    </lineage>
</organism>
<dbReference type="Proteomes" id="UP001151760">
    <property type="component" value="Unassembled WGS sequence"/>
</dbReference>
<evidence type="ECO:0000313" key="2">
    <source>
        <dbReference type="Proteomes" id="UP001151760"/>
    </source>
</evidence>
<accession>A0ABQ5I5D5</accession>
<protein>
    <submittedName>
        <fullName evidence="1">Uncharacterized protein</fullName>
    </submittedName>
</protein>
<evidence type="ECO:0000313" key="1">
    <source>
        <dbReference type="EMBL" id="GJT95312.1"/>
    </source>
</evidence>
<reference evidence="1" key="2">
    <citation type="submission" date="2022-01" db="EMBL/GenBank/DDBJ databases">
        <authorList>
            <person name="Yamashiro T."/>
            <person name="Shiraishi A."/>
            <person name="Satake H."/>
            <person name="Nakayama K."/>
        </authorList>
    </citation>
    <scope>NUCLEOTIDE SEQUENCE</scope>
</reference>
<sequence length="389" mass="44445">MLRWLNNRNYGQSCCEAPTIEGYEDAIVISGNSPANTLKIKHGHLNPCPKQAIFGRSDKRRSTGSTIQLQQLDTFISMPYILNEHRFIILCCGGNFLDKMPLECLKIIESNPRTIEHRAKSEKGKLKIYDLVKKGKAEEVEKLLGRWIDYPSSTDPWVSPRTLCTSDKEAYRITNDENELISTLFVTDERRAENLAADHLSRLENPHQDKLENKEINEAFPLETLGSIALQDQSDKTLCFPTGKSFRHSQSCHSDLLGTLMVPITTARKVLRFRILWPTIYKDAMTLSPRVTFFNVQEKMTKRDESQPNLHPRNSRIVKTLILAVFHKEFHILSFSLGIQKRGLGSELGSGQTKQLRFLALRTYDYNDEDVAKSSTVKISFLKSVTERL</sequence>
<proteinExistence type="predicted"/>
<name>A0ABQ5I5D5_9ASTR</name>
<comment type="caution">
    <text evidence="1">The sequence shown here is derived from an EMBL/GenBank/DDBJ whole genome shotgun (WGS) entry which is preliminary data.</text>
</comment>
<reference evidence="1" key="1">
    <citation type="journal article" date="2022" name="Int. J. Mol. Sci.">
        <title>Draft Genome of Tanacetum Coccineum: Genomic Comparison of Closely Related Tanacetum-Family Plants.</title>
        <authorList>
            <person name="Yamashiro T."/>
            <person name="Shiraishi A."/>
            <person name="Nakayama K."/>
            <person name="Satake H."/>
        </authorList>
    </citation>
    <scope>NUCLEOTIDE SEQUENCE</scope>
</reference>
<gene>
    <name evidence="1" type="ORF">Tco_1090830</name>
</gene>
<keyword evidence="2" id="KW-1185">Reference proteome</keyword>
<dbReference type="EMBL" id="BQNB010020376">
    <property type="protein sequence ID" value="GJT95312.1"/>
    <property type="molecule type" value="Genomic_DNA"/>
</dbReference>